<dbReference type="CDD" id="cd00082">
    <property type="entry name" value="HisKA"/>
    <property type="match status" value="1"/>
</dbReference>
<dbReference type="SMART" id="SM00304">
    <property type="entry name" value="HAMP"/>
    <property type="match status" value="1"/>
</dbReference>
<keyword evidence="5" id="KW-0808">Transferase</keyword>
<dbReference type="SMART" id="SM00387">
    <property type="entry name" value="HATPase_c"/>
    <property type="match status" value="1"/>
</dbReference>
<accession>A0AAU9D9E4</accession>
<evidence type="ECO:0000256" key="3">
    <source>
        <dbReference type="ARBA" id="ARBA00012438"/>
    </source>
</evidence>
<keyword evidence="7" id="KW-0902">Two-component regulatory system</keyword>
<dbReference type="InterPro" id="IPR036097">
    <property type="entry name" value="HisK_dim/P_sf"/>
</dbReference>
<dbReference type="Proteomes" id="UP001321582">
    <property type="component" value="Chromosome"/>
</dbReference>
<keyword evidence="8" id="KW-1133">Transmembrane helix</keyword>
<dbReference type="PRINTS" id="PR00344">
    <property type="entry name" value="BCTRLSENSOR"/>
</dbReference>
<dbReference type="InterPro" id="IPR003660">
    <property type="entry name" value="HAMP_dom"/>
</dbReference>
<protein>
    <recommendedName>
        <fullName evidence="3">histidine kinase</fullName>
        <ecNumber evidence="3">2.7.13.3</ecNumber>
    </recommendedName>
</protein>
<dbReference type="InterPro" id="IPR036890">
    <property type="entry name" value="HATPase_C_sf"/>
</dbReference>
<evidence type="ECO:0000256" key="5">
    <source>
        <dbReference type="ARBA" id="ARBA00022679"/>
    </source>
</evidence>
<dbReference type="PANTHER" id="PTHR45453">
    <property type="entry name" value="PHOSPHATE REGULON SENSOR PROTEIN PHOR"/>
    <property type="match status" value="1"/>
</dbReference>
<keyword evidence="4" id="KW-0597">Phosphoprotein</keyword>
<feature type="domain" description="Histidine kinase" evidence="9">
    <location>
        <begin position="208"/>
        <end position="424"/>
    </location>
</feature>
<dbReference type="Gene3D" id="1.10.287.130">
    <property type="match status" value="1"/>
</dbReference>
<evidence type="ECO:0000256" key="7">
    <source>
        <dbReference type="ARBA" id="ARBA00023012"/>
    </source>
</evidence>
<feature type="transmembrane region" description="Helical" evidence="8">
    <location>
        <begin position="123"/>
        <end position="141"/>
    </location>
</feature>
<dbReference type="Gene3D" id="6.10.340.10">
    <property type="match status" value="1"/>
</dbReference>
<dbReference type="CDD" id="cd06225">
    <property type="entry name" value="HAMP"/>
    <property type="match status" value="1"/>
</dbReference>
<dbReference type="KEGG" id="haby:HLVA_07800"/>
<evidence type="ECO:0000256" key="4">
    <source>
        <dbReference type="ARBA" id="ARBA00022553"/>
    </source>
</evidence>
<dbReference type="InterPro" id="IPR050351">
    <property type="entry name" value="BphY/WalK/GraS-like"/>
</dbReference>
<proteinExistence type="predicted"/>
<evidence type="ECO:0000256" key="8">
    <source>
        <dbReference type="SAM" id="Phobius"/>
    </source>
</evidence>
<comment type="subcellular location">
    <subcellularLocation>
        <location evidence="2">Membrane</location>
    </subcellularLocation>
</comment>
<feature type="domain" description="HAMP" evidence="10">
    <location>
        <begin position="147"/>
        <end position="200"/>
    </location>
</feature>
<dbReference type="GO" id="GO:0004721">
    <property type="term" value="F:phosphoprotein phosphatase activity"/>
    <property type="evidence" value="ECO:0007669"/>
    <property type="project" value="TreeGrafter"/>
</dbReference>
<dbReference type="SUPFAM" id="SSF158472">
    <property type="entry name" value="HAMP domain-like"/>
    <property type="match status" value="1"/>
</dbReference>
<evidence type="ECO:0000313" key="12">
    <source>
        <dbReference type="Proteomes" id="UP001321582"/>
    </source>
</evidence>
<keyword evidence="12" id="KW-1185">Reference proteome</keyword>
<evidence type="ECO:0000256" key="6">
    <source>
        <dbReference type="ARBA" id="ARBA00022777"/>
    </source>
</evidence>
<dbReference type="Pfam" id="PF00672">
    <property type="entry name" value="HAMP"/>
    <property type="match status" value="1"/>
</dbReference>
<dbReference type="PROSITE" id="PS50885">
    <property type="entry name" value="HAMP"/>
    <property type="match status" value="1"/>
</dbReference>
<dbReference type="GO" id="GO:0000155">
    <property type="term" value="F:phosphorelay sensor kinase activity"/>
    <property type="evidence" value="ECO:0007669"/>
    <property type="project" value="InterPro"/>
</dbReference>
<reference evidence="11 12" key="1">
    <citation type="submission" date="2022-11" db="EMBL/GenBank/DDBJ databases">
        <title>Haliovirga abyssi gen. nov., sp. nov., a mesophilic fermentative bacterium isolated from the Iheya North hydrothermal field and the proposal of Haliovirgaceae fam. nov.</title>
        <authorList>
            <person name="Miyazaki U."/>
            <person name="Tame A."/>
            <person name="Miyazaki J."/>
            <person name="Takai K."/>
            <person name="Sawayama S."/>
            <person name="Kitajima M."/>
            <person name="Okamoto A."/>
            <person name="Nakagawa S."/>
        </authorList>
    </citation>
    <scope>NUCLEOTIDE SEQUENCE [LARGE SCALE GENOMIC DNA]</scope>
    <source>
        <strain evidence="11 12">IC12</strain>
    </source>
</reference>
<keyword evidence="8" id="KW-0472">Membrane</keyword>
<dbReference type="PROSITE" id="PS50109">
    <property type="entry name" value="HIS_KIN"/>
    <property type="match status" value="1"/>
</dbReference>
<dbReference type="InterPro" id="IPR004358">
    <property type="entry name" value="Sig_transdc_His_kin-like_C"/>
</dbReference>
<dbReference type="GO" id="GO:0016036">
    <property type="term" value="P:cellular response to phosphate starvation"/>
    <property type="evidence" value="ECO:0007669"/>
    <property type="project" value="TreeGrafter"/>
</dbReference>
<dbReference type="RefSeq" id="WP_307905143.1">
    <property type="nucleotide sequence ID" value="NZ_AP027059.1"/>
</dbReference>
<organism evidence="11 12">
    <name type="scientific">Haliovirga abyssi</name>
    <dbReference type="NCBI Taxonomy" id="2996794"/>
    <lineage>
        <taxon>Bacteria</taxon>
        <taxon>Fusobacteriati</taxon>
        <taxon>Fusobacteriota</taxon>
        <taxon>Fusobacteriia</taxon>
        <taxon>Fusobacteriales</taxon>
        <taxon>Haliovirgaceae</taxon>
        <taxon>Haliovirga</taxon>
    </lineage>
</organism>
<evidence type="ECO:0000259" key="10">
    <source>
        <dbReference type="PROSITE" id="PS50885"/>
    </source>
</evidence>
<dbReference type="SMART" id="SM00388">
    <property type="entry name" value="HisKA"/>
    <property type="match status" value="1"/>
</dbReference>
<dbReference type="InterPro" id="IPR005467">
    <property type="entry name" value="His_kinase_dom"/>
</dbReference>
<dbReference type="SUPFAM" id="SSF47384">
    <property type="entry name" value="Homodimeric domain of signal transducing histidine kinase"/>
    <property type="match status" value="1"/>
</dbReference>
<evidence type="ECO:0000259" key="9">
    <source>
        <dbReference type="PROSITE" id="PS50109"/>
    </source>
</evidence>
<dbReference type="PANTHER" id="PTHR45453:SF1">
    <property type="entry name" value="PHOSPHATE REGULON SENSOR PROTEIN PHOR"/>
    <property type="match status" value="1"/>
</dbReference>
<dbReference type="Pfam" id="PF00512">
    <property type="entry name" value="HisKA"/>
    <property type="match status" value="1"/>
</dbReference>
<dbReference type="SUPFAM" id="SSF55874">
    <property type="entry name" value="ATPase domain of HSP90 chaperone/DNA topoisomerase II/histidine kinase"/>
    <property type="match status" value="1"/>
</dbReference>
<dbReference type="Gene3D" id="3.30.565.10">
    <property type="entry name" value="Histidine kinase-like ATPase, C-terminal domain"/>
    <property type="match status" value="1"/>
</dbReference>
<evidence type="ECO:0000313" key="11">
    <source>
        <dbReference type="EMBL" id="BDU50211.1"/>
    </source>
</evidence>
<dbReference type="FunFam" id="3.30.565.10:FF:000006">
    <property type="entry name" value="Sensor histidine kinase WalK"/>
    <property type="match status" value="1"/>
</dbReference>
<name>A0AAU9D9E4_9FUSO</name>
<dbReference type="GO" id="GO:0005886">
    <property type="term" value="C:plasma membrane"/>
    <property type="evidence" value="ECO:0007669"/>
    <property type="project" value="TreeGrafter"/>
</dbReference>
<keyword evidence="6 11" id="KW-0418">Kinase</keyword>
<keyword evidence="8" id="KW-0812">Transmembrane</keyword>
<dbReference type="InterPro" id="IPR003594">
    <property type="entry name" value="HATPase_dom"/>
</dbReference>
<sequence length="425" mass="49700">MLKKYTFSDVDSNLKTTSQIIKNSIQKKFTPFDFYFGDIKDLIPKDISVAIVDENGAILYKNNNKLKIKFSKEDLSKIFNYKLIYKDLNDYRIIINPYKFYGRINFLILGKNTKRLTELNRNIIFLFFIIMFFIAVLLIILTTDTINRILKSIQNITKVAEKVENNSLQYRIENRYNTKEIDELVKTLNNMLDRIEDGFLKVKQFTSDVSHELKTPISSIKNMLEVELLETRTAKEYKEVIIKTLEQINWLSNIVNDLLLMTRIESGKESLNIEKFNLSNVIIELIELMEGIAEEKEVTILFEGEKNIFIEADNNKLKRVILNMMSNGIKYNKKNGELKIEIKELENNIEIIFGDTGIGMKKENLNKIFERFYREDKVRTIRKSGTGLGLSIVKFIIEKHKGKIEVESIEGFGSKFRIILPKNYN</sequence>
<evidence type="ECO:0000256" key="1">
    <source>
        <dbReference type="ARBA" id="ARBA00000085"/>
    </source>
</evidence>
<evidence type="ECO:0000256" key="2">
    <source>
        <dbReference type="ARBA" id="ARBA00004370"/>
    </source>
</evidence>
<dbReference type="EC" id="2.7.13.3" evidence="3"/>
<dbReference type="InterPro" id="IPR003661">
    <property type="entry name" value="HisK_dim/P_dom"/>
</dbReference>
<dbReference type="CDD" id="cd00075">
    <property type="entry name" value="HATPase"/>
    <property type="match status" value="1"/>
</dbReference>
<dbReference type="Pfam" id="PF02518">
    <property type="entry name" value="HATPase_c"/>
    <property type="match status" value="1"/>
</dbReference>
<dbReference type="AlphaFoldDB" id="A0AAU9D9E4"/>
<comment type="catalytic activity">
    <reaction evidence="1">
        <text>ATP + protein L-histidine = ADP + protein N-phospho-L-histidine.</text>
        <dbReference type="EC" id="2.7.13.3"/>
    </reaction>
</comment>
<gene>
    <name evidence="11" type="ORF">HLVA_07800</name>
</gene>
<dbReference type="EMBL" id="AP027059">
    <property type="protein sequence ID" value="BDU50211.1"/>
    <property type="molecule type" value="Genomic_DNA"/>
</dbReference>